<protein>
    <submittedName>
        <fullName evidence="1">Uncharacterized protein</fullName>
    </submittedName>
</protein>
<evidence type="ECO:0000313" key="1">
    <source>
        <dbReference type="EMBL" id="KAH9481775.1"/>
    </source>
</evidence>
<name>A0ACB8H3K4_PSICU</name>
<proteinExistence type="predicted"/>
<gene>
    <name evidence="1" type="ORF">JR316_0006302</name>
</gene>
<dbReference type="EMBL" id="JAFIQS020000005">
    <property type="protein sequence ID" value="KAH9481775.1"/>
    <property type="molecule type" value="Genomic_DNA"/>
</dbReference>
<evidence type="ECO:0000313" key="2">
    <source>
        <dbReference type="Proteomes" id="UP000664032"/>
    </source>
</evidence>
<organism evidence="1 2">
    <name type="scientific">Psilocybe cubensis</name>
    <name type="common">Psychedelic mushroom</name>
    <name type="synonym">Stropharia cubensis</name>
    <dbReference type="NCBI Taxonomy" id="181762"/>
    <lineage>
        <taxon>Eukaryota</taxon>
        <taxon>Fungi</taxon>
        <taxon>Dikarya</taxon>
        <taxon>Basidiomycota</taxon>
        <taxon>Agaricomycotina</taxon>
        <taxon>Agaricomycetes</taxon>
        <taxon>Agaricomycetidae</taxon>
        <taxon>Agaricales</taxon>
        <taxon>Agaricineae</taxon>
        <taxon>Strophariaceae</taxon>
        <taxon>Psilocybe</taxon>
    </lineage>
</organism>
<comment type="caution">
    <text evidence="1">The sequence shown here is derived from an EMBL/GenBank/DDBJ whole genome shotgun (WGS) entry which is preliminary data.</text>
</comment>
<keyword evidence="2" id="KW-1185">Reference proteome</keyword>
<reference evidence="1" key="1">
    <citation type="submission" date="2021-10" db="EMBL/GenBank/DDBJ databases">
        <title>Psilocybe cubensis genome.</title>
        <authorList>
            <person name="Mckernan K.J."/>
            <person name="Crawford S."/>
            <person name="Trippe A."/>
            <person name="Kane L.T."/>
            <person name="Mclaughlin S."/>
        </authorList>
    </citation>
    <scope>NUCLEOTIDE SEQUENCE</scope>
    <source>
        <strain evidence="1">MGC-MH-2018</strain>
    </source>
</reference>
<sequence>MYLPPILRLHRRAYMLKSENKCSYYTHRTGETYAGTLDEDLYHLELWEEIPTLFNNRMTDEEFEIFVRLDGGVKFEEVERAPSDHLHPTASELDNAACYFNDEDLYQHLDDYDYPHGVDDECDGYMRDVVYNSNSWTAGNELVEESDGEEVQMFREDDAQLDVARYFYASDLCDRGYIHEPMHPMHEDLPQTVVMELCPERQDRTNSSSVPDKSDAIEETRGTKVILRSSL</sequence>
<dbReference type="Proteomes" id="UP000664032">
    <property type="component" value="Unassembled WGS sequence"/>
</dbReference>
<accession>A0ACB8H3K4</accession>